<dbReference type="Proteomes" id="UP000243459">
    <property type="component" value="Chromosome 6"/>
</dbReference>
<protein>
    <recommendedName>
        <fullName evidence="3">Amine oxidase domain-containing protein</fullName>
    </recommendedName>
</protein>
<dbReference type="AlphaFoldDB" id="A0A5P1EJ23"/>
<dbReference type="SUPFAM" id="SSF54373">
    <property type="entry name" value="FAD-linked reductases, C-terminal domain"/>
    <property type="match status" value="1"/>
</dbReference>
<dbReference type="PANTHER" id="PTHR10742">
    <property type="entry name" value="FLAVIN MONOAMINE OXIDASE"/>
    <property type="match status" value="1"/>
</dbReference>
<keyword evidence="2" id="KW-0809">Transit peptide</keyword>
<keyword evidence="5" id="KW-1185">Reference proteome</keyword>
<dbReference type="InterPro" id="IPR036188">
    <property type="entry name" value="FAD/NAD-bd_sf"/>
</dbReference>
<dbReference type="PANTHER" id="PTHR10742:SF373">
    <property type="entry name" value="LYSINE-SPECIFIC HISTONE DEMETHYLASE 1 HOMOLOG 2"/>
    <property type="match status" value="1"/>
</dbReference>
<dbReference type="Gene3D" id="3.90.660.10">
    <property type="match status" value="1"/>
</dbReference>
<dbReference type="Gene3D" id="3.50.50.60">
    <property type="entry name" value="FAD/NAD(P)-binding domain"/>
    <property type="match status" value="1"/>
</dbReference>
<evidence type="ECO:0000313" key="5">
    <source>
        <dbReference type="Proteomes" id="UP000243459"/>
    </source>
</evidence>
<dbReference type="OMA" id="EWTQKKG"/>
<evidence type="ECO:0000259" key="3">
    <source>
        <dbReference type="Pfam" id="PF01593"/>
    </source>
</evidence>
<proteinExistence type="inferred from homology"/>
<dbReference type="Gramene" id="ONK65968">
    <property type="protein sequence ID" value="ONK65968"/>
    <property type="gene ID" value="A4U43_C06F2830"/>
</dbReference>
<gene>
    <name evidence="4" type="ORF">A4U43_C06F2830</name>
</gene>
<evidence type="ECO:0000313" key="4">
    <source>
        <dbReference type="EMBL" id="ONK65968.1"/>
    </source>
</evidence>
<accession>A0A5P1EJ23</accession>
<comment type="similarity">
    <text evidence="1">Belongs to the flavin monoamine oxidase family.</text>
</comment>
<dbReference type="Pfam" id="PF01593">
    <property type="entry name" value="Amino_oxidase"/>
    <property type="match status" value="1"/>
</dbReference>
<sequence>MVPDPIQTVCTKWGSDPLSRGSYSHVRVGSSGKDYDILAENIGGRLFFAGEATTRQYPATMHGAFLSGLREAASILHASRSRANGNNDPKKCLQKNLKQCTDILINLFKEPDVAFRNISFVFNPFKATDPTTMGLLRVTIENSRKDDEFKDRQQPSDPHCQALHLYAILSRQQADQMQLGT</sequence>
<dbReference type="GO" id="GO:0016491">
    <property type="term" value="F:oxidoreductase activity"/>
    <property type="evidence" value="ECO:0007669"/>
    <property type="project" value="InterPro"/>
</dbReference>
<name>A0A5P1EJ23_ASPOF</name>
<dbReference type="InterPro" id="IPR050281">
    <property type="entry name" value="Flavin_monoamine_oxidase"/>
</dbReference>
<evidence type="ECO:0000256" key="2">
    <source>
        <dbReference type="ARBA" id="ARBA00022946"/>
    </source>
</evidence>
<dbReference type="SUPFAM" id="SSF51905">
    <property type="entry name" value="FAD/NAD(P)-binding domain"/>
    <property type="match status" value="1"/>
</dbReference>
<organism evidence="4 5">
    <name type="scientific">Asparagus officinalis</name>
    <name type="common">Garden asparagus</name>
    <dbReference type="NCBI Taxonomy" id="4686"/>
    <lineage>
        <taxon>Eukaryota</taxon>
        <taxon>Viridiplantae</taxon>
        <taxon>Streptophyta</taxon>
        <taxon>Embryophyta</taxon>
        <taxon>Tracheophyta</taxon>
        <taxon>Spermatophyta</taxon>
        <taxon>Magnoliopsida</taxon>
        <taxon>Liliopsida</taxon>
        <taxon>Asparagales</taxon>
        <taxon>Asparagaceae</taxon>
        <taxon>Asparagoideae</taxon>
        <taxon>Asparagus</taxon>
    </lineage>
</organism>
<reference evidence="5" key="1">
    <citation type="journal article" date="2017" name="Nat. Commun.">
        <title>The asparagus genome sheds light on the origin and evolution of a young Y chromosome.</title>
        <authorList>
            <person name="Harkess A."/>
            <person name="Zhou J."/>
            <person name="Xu C."/>
            <person name="Bowers J.E."/>
            <person name="Van der Hulst R."/>
            <person name="Ayyampalayam S."/>
            <person name="Mercati F."/>
            <person name="Riccardi P."/>
            <person name="McKain M.R."/>
            <person name="Kakrana A."/>
            <person name="Tang H."/>
            <person name="Ray J."/>
            <person name="Groenendijk J."/>
            <person name="Arikit S."/>
            <person name="Mathioni S.M."/>
            <person name="Nakano M."/>
            <person name="Shan H."/>
            <person name="Telgmann-Rauber A."/>
            <person name="Kanno A."/>
            <person name="Yue Z."/>
            <person name="Chen H."/>
            <person name="Li W."/>
            <person name="Chen Y."/>
            <person name="Xu X."/>
            <person name="Zhang Y."/>
            <person name="Luo S."/>
            <person name="Chen H."/>
            <person name="Gao J."/>
            <person name="Mao Z."/>
            <person name="Pires J.C."/>
            <person name="Luo M."/>
            <person name="Kudrna D."/>
            <person name="Wing R.A."/>
            <person name="Meyers B.C."/>
            <person name="Yi K."/>
            <person name="Kong H."/>
            <person name="Lavrijsen P."/>
            <person name="Sunseri F."/>
            <person name="Falavigna A."/>
            <person name="Ye Y."/>
            <person name="Leebens-Mack J.H."/>
            <person name="Chen G."/>
        </authorList>
    </citation>
    <scope>NUCLEOTIDE SEQUENCE [LARGE SCALE GENOMIC DNA]</scope>
    <source>
        <strain evidence="5">cv. DH0086</strain>
    </source>
</reference>
<dbReference type="EMBL" id="CM007386">
    <property type="protein sequence ID" value="ONK65968.1"/>
    <property type="molecule type" value="Genomic_DNA"/>
</dbReference>
<dbReference type="InterPro" id="IPR002937">
    <property type="entry name" value="Amino_oxidase"/>
</dbReference>
<evidence type="ECO:0000256" key="1">
    <source>
        <dbReference type="ARBA" id="ARBA00005995"/>
    </source>
</evidence>
<feature type="domain" description="Amine oxidase" evidence="3">
    <location>
        <begin position="2"/>
        <end position="76"/>
    </location>
</feature>